<protein>
    <recommendedName>
        <fullName evidence="3">DUF2889 family protein</fullName>
    </recommendedName>
</protein>
<reference evidence="1 2" key="1">
    <citation type="submission" date="2020-08" db="EMBL/GenBank/DDBJ databases">
        <title>Genomic Encyclopedia of Type Strains, Phase IV (KMG-IV): sequencing the most valuable type-strain genomes for metagenomic binning, comparative biology and taxonomic classification.</title>
        <authorList>
            <person name="Goeker M."/>
        </authorList>
    </citation>
    <scope>NUCLEOTIDE SEQUENCE [LARGE SCALE GENOMIC DNA]</scope>
    <source>
        <strain evidence="1 2">DSM 18233</strain>
    </source>
</reference>
<dbReference type="AlphaFoldDB" id="A0A840RMN4"/>
<sequence length="195" mass="21739">MSLSPPVARQHYHTRQIQCQGYLREDGLWDIEAAITDTKGYPVTFYDGRLLAQGEPLHLMQVRLTLNDRYEIVAVEAATLASPYTICPQITDSYQQLVGVRIGPGFNRKVRELFKGRAGCTHITELLGPMATVAFQTISSGLRKREAPTPAVGPRTTEQARLLARLIDSCHGWRADGEPVRVQFPELYTGDTPDT</sequence>
<name>A0A840RMN4_9NEIS</name>
<keyword evidence="2" id="KW-1185">Reference proteome</keyword>
<comment type="caution">
    <text evidence="1">The sequence shown here is derived from an EMBL/GenBank/DDBJ whole genome shotgun (WGS) entry which is preliminary data.</text>
</comment>
<dbReference type="InterPro" id="IPR021312">
    <property type="entry name" value="DUF2889"/>
</dbReference>
<dbReference type="RefSeq" id="WP_184103237.1">
    <property type="nucleotide sequence ID" value="NZ_JACHHN010000012.1"/>
</dbReference>
<dbReference type="EMBL" id="JACHHN010000012">
    <property type="protein sequence ID" value="MBB5193536.1"/>
    <property type="molecule type" value="Genomic_DNA"/>
</dbReference>
<organism evidence="1 2">
    <name type="scientific">Silvimonas terrae</name>
    <dbReference type="NCBI Taxonomy" id="300266"/>
    <lineage>
        <taxon>Bacteria</taxon>
        <taxon>Pseudomonadati</taxon>
        <taxon>Pseudomonadota</taxon>
        <taxon>Betaproteobacteria</taxon>
        <taxon>Neisseriales</taxon>
        <taxon>Chitinibacteraceae</taxon>
        <taxon>Silvimonas</taxon>
    </lineage>
</organism>
<evidence type="ECO:0000313" key="1">
    <source>
        <dbReference type="EMBL" id="MBB5193536.1"/>
    </source>
</evidence>
<accession>A0A840RMN4</accession>
<proteinExistence type="predicted"/>
<evidence type="ECO:0000313" key="2">
    <source>
        <dbReference type="Proteomes" id="UP000543030"/>
    </source>
</evidence>
<dbReference type="Proteomes" id="UP000543030">
    <property type="component" value="Unassembled WGS sequence"/>
</dbReference>
<evidence type="ECO:0008006" key="3">
    <source>
        <dbReference type="Google" id="ProtNLM"/>
    </source>
</evidence>
<dbReference type="Pfam" id="PF11136">
    <property type="entry name" value="DUF2889"/>
    <property type="match status" value="1"/>
</dbReference>
<gene>
    <name evidence="1" type="ORF">HNQ50_004294</name>
</gene>